<gene>
    <name evidence="3 4 5" type="primary">LOC107794791</name>
</gene>
<feature type="coiled-coil region" evidence="1">
    <location>
        <begin position="10"/>
        <end position="58"/>
    </location>
</feature>
<dbReference type="RefSeq" id="XP_016472809.1">
    <property type="nucleotide sequence ID" value="XM_016617323.1"/>
</dbReference>
<feature type="region of interest" description="Disordered" evidence="2">
    <location>
        <begin position="160"/>
        <end position="200"/>
    </location>
</feature>
<proteinExistence type="predicted"/>
<sequence length="200" mass="22104">METNGQTPQVKLKVDRIDQLRAEMDEVKAMAEGWKGKMDRLASEKETAREQLASVEVQLRVAEAWAQRIEDLRSQLGLAIAEHDALGKELETTKFASEITRADAAEMVAQYRADAEAAQDRLKVTVEYMKWLSRREALEEAHARGFDLSAEIENAKRLEVEAKKLADPEGEEGSKGSGEPEDGEDPNGSGDEAGFGEDQA</sequence>
<protein>
    <submittedName>
        <fullName evidence="3 4">Uncharacterized protein isoform X1</fullName>
    </submittedName>
</protein>
<evidence type="ECO:0000256" key="1">
    <source>
        <dbReference type="SAM" id="Coils"/>
    </source>
</evidence>
<dbReference type="OrthoDB" id="10255522at2759"/>
<dbReference type="PaxDb" id="4097-A0A1S4A8A0"/>
<organism evidence="3">
    <name type="scientific">Nicotiana tabacum</name>
    <name type="common">Common tobacco</name>
    <dbReference type="NCBI Taxonomy" id="4097"/>
    <lineage>
        <taxon>Eukaryota</taxon>
        <taxon>Viridiplantae</taxon>
        <taxon>Streptophyta</taxon>
        <taxon>Embryophyta</taxon>
        <taxon>Tracheophyta</taxon>
        <taxon>Spermatophyta</taxon>
        <taxon>Magnoliopsida</taxon>
        <taxon>eudicotyledons</taxon>
        <taxon>Gunneridae</taxon>
        <taxon>Pentapetalae</taxon>
        <taxon>asterids</taxon>
        <taxon>lamiids</taxon>
        <taxon>Solanales</taxon>
        <taxon>Solanaceae</taxon>
        <taxon>Nicotianoideae</taxon>
        <taxon>Nicotianeae</taxon>
        <taxon>Nicotiana</taxon>
    </lineage>
</organism>
<dbReference type="RefSeq" id="XP_016472817.1">
    <property type="nucleotide sequence ID" value="XM_016617331.1"/>
</dbReference>
<evidence type="ECO:0000313" key="4">
    <source>
        <dbReference type="RefSeq" id="XP_016472817.1"/>
    </source>
</evidence>
<reference evidence="3 4" key="1">
    <citation type="submission" date="2025-04" db="UniProtKB">
        <authorList>
            <consortium name="RefSeq"/>
        </authorList>
    </citation>
    <scope>IDENTIFICATION</scope>
</reference>
<evidence type="ECO:0000256" key="2">
    <source>
        <dbReference type="SAM" id="MobiDB-lite"/>
    </source>
</evidence>
<dbReference type="RefSeq" id="XP_016472822.1">
    <property type="nucleotide sequence ID" value="XM_016617336.1"/>
</dbReference>
<evidence type="ECO:0000313" key="5">
    <source>
        <dbReference type="RefSeq" id="XP_016472822.1"/>
    </source>
</evidence>
<dbReference type="AlphaFoldDB" id="A0A1S4A8A0"/>
<dbReference type="KEGG" id="nta:107794791"/>
<accession>A0A1S4A8A0</accession>
<evidence type="ECO:0000313" key="3">
    <source>
        <dbReference type="RefSeq" id="XP_016472809.1"/>
    </source>
</evidence>
<keyword evidence="1" id="KW-0175">Coiled coil</keyword>
<name>A0A1S4A8A0_TOBAC</name>